<evidence type="ECO:0000313" key="3">
    <source>
        <dbReference type="Proteomes" id="UP001642409"/>
    </source>
</evidence>
<dbReference type="EMBL" id="CAXDID020000712">
    <property type="protein sequence ID" value="CAL6111619.1"/>
    <property type="molecule type" value="Genomic_DNA"/>
</dbReference>
<evidence type="ECO:0000313" key="2">
    <source>
        <dbReference type="EMBL" id="CAL6111619.1"/>
    </source>
</evidence>
<dbReference type="AlphaFoldDB" id="A0AA86VQC9"/>
<reference evidence="2 3" key="2">
    <citation type="submission" date="2024-07" db="EMBL/GenBank/DDBJ databases">
        <authorList>
            <person name="Akdeniz Z."/>
        </authorList>
    </citation>
    <scope>NUCLEOTIDE SEQUENCE [LARGE SCALE GENOMIC DNA]</scope>
</reference>
<keyword evidence="3" id="KW-1185">Reference proteome</keyword>
<protein>
    <submittedName>
        <fullName evidence="2">Hypothetical_protein</fullName>
    </submittedName>
</protein>
<organism evidence="1">
    <name type="scientific">Hexamita inflata</name>
    <dbReference type="NCBI Taxonomy" id="28002"/>
    <lineage>
        <taxon>Eukaryota</taxon>
        <taxon>Metamonada</taxon>
        <taxon>Diplomonadida</taxon>
        <taxon>Hexamitidae</taxon>
        <taxon>Hexamitinae</taxon>
        <taxon>Hexamita</taxon>
    </lineage>
</organism>
<proteinExistence type="predicted"/>
<reference evidence="1" key="1">
    <citation type="submission" date="2023-06" db="EMBL/GenBank/DDBJ databases">
        <authorList>
            <person name="Kurt Z."/>
        </authorList>
    </citation>
    <scope>NUCLEOTIDE SEQUENCE</scope>
</reference>
<dbReference type="EMBL" id="CATOUU010001122">
    <property type="protein sequence ID" value="CAI9973393.1"/>
    <property type="molecule type" value="Genomic_DNA"/>
</dbReference>
<dbReference type="Proteomes" id="UP001642409">
    <property type="component" value="Unassembled WGS sequence"/>
</dbReference>
<evidence type="ECO:0000313" key="1">
    <source>
        <dbReference type="EMBL" id="CAI9973393.1"/>
    </source>
</evidence>
<name>A0AA86VQC9_9EUKA</name>
<gene>
    <name evidence="1" type="ORF">HINF_LOCUS61038</name>
    <name evidence="2" type="ORF">HINF_LOCUS76491</name>
</gene>
<accession>A0AA86VQC9</accession>
<comment type="caution">
    <text evidence="1">The sequence shown here is derived from an EMBL/GenBank/DDBJ whole genome shotgun (WGS) entry which is preliminary data.</text>
</comment>
<sequence>MPFVVNSYQSQQLELKWQDERSFQQYNQSSLNRNYMSISVIGDQYTIFDHYELLYLTKNVYFTGCVVDLSKISGSFDDIGFNNCECVNNFPKSLTVFSLKLFNSVIQTNQLQQENIKMISAIIDHMGFDFKNISTVIGKLDVKNQIIDQKHWKTQKCYEMRFTNCSFQGELKENYLKSDKLELNNCDLNNKSFIENIKCFEVVINSFQSEFMETEFSLKYEFNECRTNILIQNQICNLNKIQGKISKIQLIDCLIYRNQSESNNLHTEIFITNYKQSQNKDYSCLYGSKSKIYFTFYQQQPNLLDLIQCNPQIVDLKLCTLDCRQLSGTWDTLRFHECNFLNQDLIEQEINAKQIDVHQCNLTQLQMFTTNYFSIDNIQSLNRFPKSKIIKLSHCGINTNERNDYILQFQLSKCILKQFSVLNYPELKQIQTNCPINTTRYQKAVNQFVIYRQQFIKAFEHTNVQLQAFIVINKKHQYNIKTLKDSVSVINNLINLKQGYQ</sequence>